<evidence type="ECO:0000259" key="3">
    <source>
        <dbReference type="Pfam" id="PF03816"/>
    </source>
</evidence>
<dbReference type="Proteomes" id="UP000663792">
    <property type="component" value="Unassembled WGS sequence"/>
</dbReference>
<feature type="compositionally biased region" description="Low complexity" evidence="2">
    <location>
        <begin position="383"/>
        <end position="407"/>
    </location>
</feature>
<dbReference type="InterPro" id="IPR027381">
    <property type="entry name" value="LytR/CpsA/Psr_C"/>
</dbReference>
<dbReference type="Pfam" id="PF13399">
    <property type="entry name" value="LytR_C"/>
    <property type="match status" value="1"/>
</dbReference>
<name>A0A939BYG3_9ACTN</name>
<evidence type="ECO:0000313" key="5">
    <source>
        <dbReference type="EMBL" id="MBM9466586.1"/>
    </source>
</evidence>
<feature type="region of interest" description="Disordered" evidence="2">
    <location>
        <begin position="1"/>
        <end position="25"/>
    </location>
</feature>
<proteinExistence type="inferred from homology"/>
<comment type="caution">
    <text evidence="5">The sequence shown here is derived from an EMBL/GenBank/DDBJ whole genome shotgun (WGS) entry which is preliminary data.</text>
</comment>
<reference evidence="5" key="1">
    <citation type="submission" date="2021-01" db="EMBL/GenBank/DDBJ databases">
        <title>YIM 132084 draft genome.</title>
        <authorList>
            <person name="An D."/>
        </authorList>
    </citation>
    <scope>NUCLEOTIDE SEQUENCE</scope>
    <source>
        <strain evidence="5">YIM 132084</strain>
    </source>
</reference>
<protein>
    <submittedName>
        <fullName evidence="5">LCP family protein</fullName>
    </submittedName>
</protein>
<feature type="domain" description="LytR/CpsA/Psr regulator C-terminal" evidence="4">
    <location>
        <begin position="421"/>
        <end position="505"/>
    </location>
</feature>
<dbReference type="EMBL" id="JAERWK010000006">
    <property type="protein sequence ID" value="MBM9466586.1"/>
    <property type="molecule type" value="Genomic_DNA"/>
</dbReference>
<keyword evidence="6" id="KW-1185">Reference proteome</keyword>
<dbReference type="Gene3D" id="3.40.630.190">
    <property type="entry name" value="LCP protein"/>
    <property type="match status" value="1"/>
</dbReference>
<accession>A0A939BYG3</accession>
<feature type="region of interest" description="Disordered" evidence="2">
    <location>
        <begin position="372"/>
        <end position="407"/>
    </location>
</feature>
<sequence>MDAGTEGPAERAAGDPPRHGPTRHRARTGWLNAGRVAVAVVSVAALAVTGLEWTIKARADQGLVERQVDAIVAPDRTGAGGSALPTTVVPAGEYTPENILLLGSDTRAGTNGDEGNTDASTEDGVANSDTLMLAHISSDRHVTVLSIPRDTMIDAPQCLKWNSSTGELSDTQQNISRGERWHINSAYAVGGPQCTVRAVQNLTGLQIDRVIGIDFSGFKNMVDALGGITVDVCGPIIDAELGAVVAEGGVQVVRGDQALSLVRARKVQGDTDSDLSRIRRQQVVLSAILQQVTSAGTLLSPAKLDGFLQAFVTNTYTDNVSIDSLVALAESFGDLDPAKITFFTLPTISDPDDPDELIVDETKAPAVFEALRNDQRLPGEPGVSDSTATSPASPSTSAPAPSSAPPAVTVPPTVVVDPAAVSLAVVNSTGRTGMASSAAAELEAYGFVVDENDVRTGDRTVDGTVVEYGPGRLDDAVTVAAAVPGAAVAEVADLTGQVRLVLGTDHDGVLQEVTVGEATPDWVIVGAPVTATEPTAATPTTTLTEGDLAAVNAGQALCA</sequence>
<dbReference type="AlphaFoldDB" id="A0A939BYG3"/>
<comment type="similarity">
    <text evidence="1">Belongs to the LytR/CpsA/Psr (LCP) family.</text>
</comment>
<evidence type="ECO:0000256" key="2">
    <source>
        <dbReference type="SAM" id="MobiDB-lite"/>
    </source>
</evidence>
<dbReference type="NCBIfam" id="TIGR00350">
    <property type="entry name" value="lytR_cpsA_psr"/>
    <property type="match status" value="1"/>
</dbReference>
<dbReference type="InterPro" id="IPR004474">
    <property type="entry name" value="LytR_CpsA_psr"/>
</dbReference>
<dbReference type="PANTHER" id="PTHR33392:SF6">
    <property type="entry name" value="POLYISOPRENYL-TEICHOIC ACID--PEPTIDOGLYCAN TEICHOIC ACID TRANSFERASE TAGU"/>
    <property type="match status" value="1"/>
</dbReference>
<dbReference type="InterPro" id="IPR050922">
    <property type="entry name" value="LytR/CpsA/Psr_CW_biosynth"/>
</dbReference>
<gene>
    <name evidence="5" type="ORF">JL106_04735</name>
</gene>
<dbReference type="Gene3D" id="3.30.70.2390">
    <property type="match status" value="1"/>
</dbReference>
<feature type="domain" description="Cell envelope-related transcriptional attenuator" evidence="3">
    <location>
        <begin position="127"/>
        <end position="293"/>
    </location>
</feature>
<evidence type="ECO:0000313" key="6">
    <source>
        <dbReference type="Proteomes" id="UP000663792"/>
    </source>
</evidence>
<dbReference type="RefSeq" id="WP_205259546.1">
    <property type="nucleotide sequence ID" value="NZ_JAERWK010000006.1"/>
</dbReference>
<dbReference type="Pfam" id="PF03816">
    <property type="entry name" value="LytR_cpsA_psr"/>
    <property type="match status" value="1"/>
</dbReference>
<evidence type="ECO:0000259" key="4">
    <source>
        <dbReference type="Pfam" id="PF13399"/>
    </source>
</evidence>
<feature type="compositionally biased region" description="Basic and acidic residues" evidence="2">
    <location>
        <begin position="8"/>
        <end position="18"/>
    </location>
</feature>
<dbReference type="PANTHER" id="PTHR33392">
    <property type="entry name" value="POLYISOPRENYL-TEICHOIC ACID--PEPTIDOGLYCAN TEICHOIC ACID TRANSFERASE TAGU"/>
    <property type="match status" value="1"/>
</dbReference>
<evidence type="ECO:0000256" key="1">
    <source>
        <dbReference type="ARBA" id="ARBA00006068"/>
    </source>
</evidence>
<organism evidence="5 6">
    <name type="scientific">Nakamurella leprariae</name>
    <dbReference type="NCBI Taxonomy" id="2803911"/>
    <lineage>
        <taxon>Bacteria</taxon>
        <taxon>Bacillati</taxon>
        <taxon>Actinomycetota</taxon>
        <taxon>Actinomycetes</taxon>
        <taxon>Nakamurellales</taxon>
        <taxon>Nakamurellaceae</taxon>
        <taxon>Nakamurella</taxon>
    </lineage>
</organism>